<organism evidence="5 6">
    <name type="scientific">Levilactobacillus namurensis DSM 19117</name>
    <dbReference type="NCBI Taxonomy" id="1423773"/>
    <lineage>
        <taxon>Bacteria</taxon>
        <taxon>Bacillati</taxon>
        <taxon>Bacillota</taxon>
        <taxon>Bacilli</taxon>
        <taxon>Lactobacillales</taxon>
        <taxon>Lactobacillaceae</taxon>
        <taxon>Levilactobacillus</taxon>
    </lineage>
</organism>
<dbReference type="GeneID" id="84782553"/>
<dbReference type="InterPro" id="IPR003679">
    <property type="entry name" value="Amioglycoside_AcTrfase"/>
</dbReference>
<dbReference type="RefSeq" id="WP_056943469.1">
    <property type="nucleotide sequence ID" value="NZ_AZDT01000002.1"/>
</dbReference>
<dbReference type="AlphaFoldDB" id="A0A0R1K4B1"/>
<dbReference type="PANTHER" id="PTHR11104:SF0">
    <property type="entry name" value="SPBETA PROPHAGE-DERIVED AMINOGLYCOSIDE N(3')-ACETYLTRANSFERASE-LIKE PROTEIN YOKD"/>
    <property type="match status" value="1"/>
</dbReference>
<sequence length="276" mass="30492">MSNWTQHPVTQVMAPERLKQILVDLGVQPTDSLLVHTALSHLGYLPGGEQTLVGLLKDLVAQGNIVMPAQTADWSNPADWEYPPAAPAAARAIRAGMPPFDPDLTPIHNIGKTPEYFRTLPGTRRSRHPLVSMCAWGRDSAHIVETPTYDLPFGAQGPLQKLYDLDAKIVALGTDYESCTALHLAESTIDRPTHTEIAPVLRDGQTVWVDYQDVELEPYDDFNLVGASFEEAHPDAVRWTAIATGTIAVLPMRPLIDFARDYYRKKDRLMGSLSSN</sequence>
<evidence type="ECO:0000313" key="5">
    <source>
        <dbReference type="EMBL" id="KRK78140.1"/>
    </source>
</evidence>
<comment type="similarity">
    <text evidence="1 4">Belongs to the antibiotic N-acetyltransferase family.</text>
</comment>
<dbReference type="PANTHER" id="PTHR11104">
    <property type="entry name" value="AMINOGLYCOSIDE N3-ACETYLTRANSFERASE"/>
    <property type="match status" value="1"/>
</dbReference>
<name>A0A0R1K4B1_9LACO</name>
<dbReference type="STRING" id="1423773.FD30_GL001191"/>
<gene>
    <name evidence="5" type="ORF">FD30_GL001191</name>
</gene>
<dbReference type="PATRIC" id="fig|1423773.3.peg.1217"/>
<accession>A0A0R1K4B1</accession>
<proteinExistence type="inferred from homology"/>
<reference evidence="5 6" key="1">
    <citation type="journal article" date="2015" name="Genome Announc.">
        <title>Expanding the biotechnology potential of lactobacilli through comparative genomics of 213 strains and associated genera.</title>
        <authorList>
            <person name="Sun Z."/>
            <person name="Harris H.M."/>
            <person name="McCann A."/>
            <person name="Guo C."/>
            <person name="Argimon S."/>
            <person name="Zhang W."/>
            <person name="Yang X."/>
            <person name="Jeffery I.B."/>
            <person name="Cooney J.C."/>
            <person name="Kagawa T.F."/>
            <person name="Liu W."/>
            <person name="Song Y."/>
            <person name="Salvetti E."/>
            <person name="Wrobel A."/>
            <person name="Rasinkangas P."/>
            <person name="Parkhill J."/>
            <person name="Rea M.C."/>
            <person name="O'Sullivan O."/>
            <person name="Ritari J."/>
            <person name="Douillard F.P."/>
            <person name="Paul Ross R."/>
            <person name="Yang R."/>
            <person name="Briner A.E."/>
            <person name="Felis G.E."/>
            <person name="de Vos W.M."/>
            <person name="Barrangou R."/>
            <person name="Klaenhammer T.R."/>
            <person name="Caufield P.W."/>
            <person name="Cui Y."/>
            <person name="Zhang H."/>
            <person name="O'Toole P.W."/>
        </authorList>
    </citation>
    <scope>NUCLEOTIDE SEQUENCE [LARGE SCALE GENOMIC DNA]</scope>
    <source>
        <strain evidence="5 6">DSM 19117</strain>
    </source>
</reference>
<dbReference type="Pfam" id="PF02522">
    <property type="entry name" value="Antibiotic_NAT"/>
    <property type="match status" value="1"/>
</dbReference>
<evidence type="ECO:0000256" key="1">
    <source>
        <dbReference type="ARBA" id="ARBA00006383"/>
    </source>
</evidence>
<comment type="caution">
    <text evidence="5">The sequence shown here is derived from an EMBL/GenBank/DDBJ whole genome shotgun (WGS) entry which is preliminary data.</text>
</comment>
<evidence type="ECO:0000256" key="2">
    <source>
        <dbReference type="ARBA" id="ARBA00022679"/>
    </source>
</evidence>
<evidence type="ECO:0000313" key="6">
    <source>
        <dbReference type="Proteomes" id="UP000051162"/>
    </source>
</evidence>
<evidence type="ECO:0000256" key="4">
    <source>
        <dbReference type="RuleBase" id="RU365031"/>
    </source>
</evidence>
<keyword evidence="2 4" id="KW-0808">Transferase</keyword>
<dbReference type="InterPro" id="IPR028345">
    <property type="entry name" value="Antibiotic_NAT-like"/>
</dbReference>
<dbReference type="GO" id="GO:0046353">
    <property type="term" value="F:aminoglycoside 3-N-acetyltransferase activity"/>
    <property type="evidence" value="ECO:0007669"/>
    <property type="project" value="UniProtKB-EC"/>
</dbReference>
<keyword evidence="3 4" id="KW-0012">Acyltransferase</keyword>
<comment type="catalytic activity">
    <reaction evidence="4">
        <text>a 2-deoxystreptamine antibiotic + acetyl-CoA = an N(3)-acetyl-2-deoxystreptamine antibiotic + CoA + H(+)</text>
        <dbReference type="Rhea" id="RHEA:12665"/>
        <dbReference type="ChEBI" id="CHEBI:15378"/>
        <dbReference type="ChEBI" id="CHEBI:57287"/>
        <dbReference type="ChEBI" id="CHEBI:57288"/>
        <dbReference type="ChEBI" id="CHEBI:57921"/>
        <dbReference type="ChEBI" id="CHEBI:77452"/>
        <dbReference type="EC" id="2.3.1.81"/>
    </reaction>
</comment>
<dbReference type="EC" id="2.3.1.-" evidence="4"/>
<evidence type="ECO:0000256" key="3">
    <source>
        <dbReference type="ARBA" id="ARBA00023315"/>
    </source>
</evidence>
<keyword evidence="6" id="KW-1185">Reference proteome</keyword>
<dbReference type="GO" id="GO:0046677">
    <property type="term" value="P:response to antibiotic"/>
    <property type="evidence" value="ECO:0007669"/>
    <property type="project" value="UniProtKB-KW"/>
</dbReference>
<dbReference type="SUPFAM" id="SSF110710">
    <property type="entry name" value="TTHA0583/YokD-like"/>
    <property type="match status" value="1"/>
</dbReference>
<dbReference type="EMBL" id="AZDT01000002">
    <property type="protein sequence ID" value="KRK78140.1"/>
    <property type="molecule type" value="Genomic_DNA"/>
</dbReference>
<dbReference type="Proteomes" id="UP000051162">
    <property type="component" value="Unassembled WGS sequence"/>
</dbReference>
<keyword evidence="4" id="KW-0046">Antibiotic resistance</keyword>
<dbReference type="OrthoDB" id="7330654at2"/>
<protein>
    <recommendedName>
        <fullName evidence="4">Aminoglycoside N(3)-acetyltransferase</fullName>
        <ecNumber evidence="4">2.3.1.-</ecNumber>
    </recommendedName>
</protein>